<comment type="caution">
    <text evidence="3">The sequence shown here is derived from an EMBL/GenBank/DDBJ whole genome shotgun (WGS) entry which is preliminary data.</text>
</comment>
<sequence>MSQEQRHPRREPASRGSSINSTMSVVVAVVAVLLGFLILRDIRGGSTTAPATGDEATTGAVVTDTVPVETTVAVTIPLTAFKIQVANASKVSGSAGQMTTELQGRGYIVQPAVNASGITPKQTATVVYYLPGSEGQAALVAAELGGVATAIMPAPIPTEGGKLGEASILILLGTDVAGKPLASPVPTVPVATTVPGG</sequence>
<evidence type="ECO:0000259" key="2">
    <source>
        <dbReference type="Pfam" id="PF13399"/>
    </source>
</evidence>
<protein>
    <recommendedName>
        <fullName evidence="2">LytR/CpsA/Psr regulator C-terminal domain-containing protein</fullName>
    </recommendedName>
</protein>
<reference evidence="3 4" key="1">
    <citation type="submission" date="2015-10" db="EMBL/GenBank/DDBJ databases">
        <title>Metagenome-Assembled Genomes uncover a global brackish microbiome.</title>
        <authorList>
            <person name="Hugerth L.W."/>
            <person name="Larsson J."/>
            <person name="Alneberg J."/>
            <person name="Lindh M.V."/>
            <person name="Legrand C."/>
            <person name="Pinhassi J."/>
            <person name="Andersson A.F."/>
        </authorList>
    </citation>
    <scope>NUCLEOTIDE SEQUENCE [LARGE SCALE GENOMIC DNA]</scope>
    <source>
        <strain evidence="3">BACL6 MAG-120924-bin43</strain>
    </source>
</reference>
<evidence type="ECO:0000256" key="1">
    <source>
        <dbReference type="SAM" id="Phobius"/>
    </source>
</evidence>
<dbReference type="Gene3D" id="3.30.70.2390">
    <property type="match status" value="1"/>
</dbReference>
<feature type="domain" description="LytR/CpsA/Psr regulator C-terminal" evidence="2">
    <location>
        <begin position="82"/>
        <end position="175"/>
    </location>
</feature>
<evidence type="ECO:0000313" key="3">
    <source>
        <dbReference type="EMBL" id="KRO49592.1"/>
    </source>
</evidence>
<name>A0A0R2QH15_9ACTN</name>
<feature type="transmembrane region" description="Helical" evidence="1">
    <location>
        <begin position="21"/>
        <end position="39"/>
    </location>
</feature>
<keyword evidence="1" id="KW-0472">Membrane</keyword>
<dbReference type="InterPro" id="IPR027381">
    <property type="entry name" value="LytR/CpsA/Psr_C"/>
</dbReference>
<evidence type="ECO:0000313" key="4">
    <source>
        <dbReference type="Proteomes" id="UP000051017"/>
    </source>
</evidence>
<dbReference type="Proteomes" id="UP000051017">
    <property type="component" value="Unassembled WGS sequence"/>
</dbReference>
<dbReference type="EMBL" id="LIBJ01000001">
    <property type="protein sequence ID" value="KRO49592.1"/>
    <property type="molecule type" value="Genomic_DNA"/>
</dbReference>
<gene>
    <name evidence="3" type="ORF">ABR75_08315</name>
</gene>
<keyword evidence="1" id="KW-1133">Transmembrane helix</keyword>
<dbReference type="Pfam" id="PF13399">
    <property type="entry name" value="LytR_C"/>
    <property type="match status" value="1"/>
</dbReference>
<accession>A0A0R2QH15</accession>
<organism evidence="3 4">
    <name type="scientific">Acidimicrobiia bacterium BACL6 MAG-120924-bin43</name>
    <dbReference type="NCBI Taxonomy" id="1655583"/>
    <lineage>
        <taxon>Bacteria</taxon>
        <taxon>Bacillati</taxon>
        <taxon>Actinomycetota</taxon>
        <taxon>Acidimicrobiia</taxon>
        <taxon>acIV cluster</taxon>
    </lineage>
</organism>
<keyword evidence="1" id="KW-0812">Transmembrane</keyword>
<proteinExistence type="predicted"/>
<dbReference type="AlphaFoldDB" id="A0A0R2QH15"/>